<sequence length="441" mass="49158">QACVFALSVASIQRLKEQVEGSGVLGVGEWVSSNNVMAAFVIQCVARANTEAQVYEAGEWTMFQALDMRRPLGLPSRGLGSPLILAECQASSAEIMDAGMFSRLAKRVRQSVDKYTGEYLQGAMDWMNQSYTLLAQNGVLEPWRHFWFTALNTNKRAVGVSCMNRIPIYDADFGAGWPTMARSFNPRPNYIIVFPGPPSTRRTGTSPPEYDALHLYVTLEKPAMAALRADPQWNKLCSLLMTVPILDVGLGTPWEQGRALWVFGYGSLMYRVDFPIEAQVFGYIHGRKRAFLQKSHDHRGTPLQPGRVCTLLPSDSIEACWGVAYKVQAGKESEVKKLLDYREKDGYSIEFVSVHTRQGVVLCDVMVYVGVSSNPSFAGDSSIEDTAQVIARAEGPSGTNREYLYKLCNALRQLNNEGAVVDEYLLVLEQRVREIERELEI</sequence>
<organism evidence="1 2">
    <name type="scientific">Coemansia furcata</name>
    <dbReference type="NCBI Taxonomy" id="417177"/>
    <lineage>
        <taxon>Eukaryota</taxon>
        <taxon>Fungi</taxon>
        <taxon>Fungi incertae sedis</taxon>
        <taxon>Zoopagomycota</taxon>
        <taxon>Kickxellomycotina</taxon>
        <taxon>Kickxellomycetes</taxon>
        <taxon>Kickxellales</taxon>
        <taxon>Kickxellaceae</taxon>
        <taxon>Coemansia</taxon>
    </lineage>
</organism>
<comment type="caution">
    <text evidence="1">The sequence shown here is derived from an EMBL/GenBank/DDBJ whole genome shotgun (WGS) entry which is preliminary data.</text>
</comment>
<dbReference type="EMBL" id="JANBUP010002509">
    <property type="protein sequence ID" value="KAJ2800047.1"/>
    <property type="molecule type" value="Genomic_DNA"/>
</dbReference>
<keyword evidence="2" id="KW-1185">Reference proteome</keyword>
<accession>A0ACC1L3B8</accession>
<dbReference type="Proteomes" id="UP001140096">
    <property type="component" value="Unassembled WGS sequence"/>
</dbReference>
<gene>
    <name evidence="1" type="primary">CHAC2</name>
    <name evidence="1" type="ORF">H4S07_005275</name>
</gene>
<reference evidence="1" key="1">
    <citation type="submission" date="2022-07" db="EMBL/GenBank/DDBJ databases">
        <title>Phylogenomic reconstructions and comparative analyses of Kickxellomycotina fungi.</title>
        <authorList>
            <person name="Reynolds N.K."/>
            <person name="Stajich J.E."/>
            <person name="Barry K."/>
            <person name="Grigoriev I.V."/>
            <person name="Crous P."/>
            <person name="Smith M.E."/>
        </authorList>
    </citation>
    <scope>NUCLEOTIDE SEQUENCE</scope>
    <source>
        <strain evidence="1">CBS 102833</strain>
    </source>
</reference>
<name>A0ACC1L3B8_9FUNG</name>
<feature type="non-terminal residue" evidence="1">
    <location>
        <position position="1"/>
    </location>
</feature>
<protein>
    <submittedName>
        <fullName evidence="1">Cation transport regulator-like protein 2</fullName>
    </submittedName>
</protein>
<evidence type="ECO:0000313" key="2">
    <source>
        <dbReference type="Proteomes" id="UP001140096"/>
    </source>
</evidence>
<proteinExistence type="predicted"/>
<evidence type="ECO:0000313" key="1">
    <source>
        <dbReference type="EMBL" id="KAJ2800047.1"/>
    </source>
</evidence>